<feature type="disulfide bond" evidence="5">
    <location>
        <begin position="806"/>
        <end position="833"/>
    </location>
</feature>
<gene>
    <name evidence="8" type="ORF">Mgra_00009293</name>
</gene>
<dbReference type="SUPFAM" id="SSF57535">
    <property type="entry name" value="Complement control module/SCR domain"/>
    <property type="match status" value="5"/>
</dbReference>
<feature type="disulfide bond" evidence="5">
    <location>
        <begin position="119"/>
        <end position="146"/>
    </location>
</feature>
<dbReference type="PANTHER" id="PTHR19325:SF575">
    <property type="entry name" value="LOCOMOTION-RELATED PROTEIN HIKARU GENKI"/>
    <property type="match status" value="1"/>
</dbReference>
<evidence type="ECO:0000256" key="3">
    <source>
        <dbReference type="ARBA" id="ARBA00023157"/>
    </source>
</evidence>
<dbReference type="InterPro" id="IPR035976">
    <property type="entry name" value="Sushi/SCR/CCP_sf"/>
</dbReference>
<evidence type="ECO:0000256" key="6">
    <source>
        <dbReference type="SAM" id="Phobius"/>
    </source>
</evidence>
<evidence type="ECO:0000313" key="9">
    <source>
        <dbReference type="Proteomes" id="UP000605970"/>
    </source>
</evidence>
<feature type="domain" description="Sushi" evidence="7">
    <location>
        <begin position="312"/>
        <end position="378"/>
    </location>
</feature>
<dbReference type="Pfam" id="PF00084">
    <property type="entry name" value="Sushi"/>
    <property type="match status" value="2"/>
</dbReference>
<evidence type="ECO:0000256" key="4">
    <source>
        <dbReference type="ARBA" id="ARBA00023180"/>
    </source>
</evidence>
<dbReference type="InterPro" id="IPR050350">
    <property type="entry name" value="Compl-Cell_Adhes-Reg"/>
</dbReference>
<name>A0A8S9ZC95_9BILA</name>
<comment type="caution">
    <text evidence="8">The sequence shown here is derived from an EMBL/GenBank/DDBJ whole genome shotgun (WGS) entry which is preliminary data.</text>
</comment>
<evidence type="ECO:0000259" key="7">
    <source>
        <dbReference type="PROSITE" id="PS50923"/>
    </source>
</evidence>
<evidence type="ECO:0000256" key="2">
    <source>
        <dbReference type="ARBA" id="ARBA00022737"/>
    </source>
</evidence>
<dbReference type="PANTHER" id="PTHR19325">
    <property type="entry name" value="COMPLEMENT COMPONENT-RELATED SUSHI DOMAIN-CONTAINING"/>
    <property type="match status" value="1"/>
</dbReference>
<evidence type="ECO:0000313" key="8">
    <source>
        <dbReference type="EMBL" id="KAF7629184.1"/>
    </source>
</evidence>
<keyword evidence="6" id="KW-1133">Transmembrane helix</keyword>
<feature type="transmembrane region" description="Helical" evidence="6">
    <location>
        <begin position="34"/>
        <end position="55"/>
    </location>
</feature>
<feature type="domain" description="Sushi" evidence="7">
    <location>
        <begin position="83"/>
        <end position="148"/>
    </location>
</feature>
<sequence>MTQKIDHWLHVLMGHGHMYLNALLFDAKNGLQKFLILNWFLPNLIMGLLICLHGFRPSSPNNLIKCVYGNWIRDGPRFRCLAMSCDHPTKIFENLEGGPYDYSDYINRVPEGRSISFQCEKGNMLIGPPKATCQYGKWRPDIKPKCVFQRHPSIEGQIIWSRAKRQNFNFTAKSCVIPSRLHAVFLRLSSNFNEKKYIFDNNEKISNGYKVHMRCFRGFKLVGEKLSECSNGRLLRPLGQCIPKECKLHLKSSFLLHGNTAKLICSGKLPMKVTCQFGQILKISNNNYISLLENITNDCFFVENYASSILPISCPAPYHSSSLASIQFANENLEHYLPSYPDGTIIRYFCEPNETTVKASSIQCINDEWTALLLPCLKSEHNSSFSLNKISDDNKPIKSNDKNLLGECYALQLPKEKELHSTFVISPKDTINRLKSDQLKQQNFTKFLNSARFPASTSLLVKCTNPINQLRLDHFELWKCKNSRWQSYNRIECPKVNLSTNCNFEFKPSLGYTRSRSQNIARLTVFHEQSRQYVFFNQNFQNGSRLFFSCANYSMDLLRGPSQSICLNGEWHPPPPYCQHLNPNNDNNEQQPPQIDFHVEKGQWSISPTGVLLVSRSAKIKLLCLYSIDNDIEGWPHWESFSNYRNYPQELINSKQNLANVGSFQLTILMAQPEDSGPFYCILPNNRRNSLHIQIRDEYCTPIANSSPTLNIHYTSTAGQENKSQLFLGTIAQFSCSSGISNSQSSFIKLQILCFLHFKICLEGGHWSQLAPTCTHIQCPPLALYQTELHCKVNSHRPGGYVNCNCDIGHELVGVATFKCGSNGLWENELPKCRKVN</sequence>
<keyword evidence="3 5" id="KW-1015">Disulfide bond</keyword>
<dbReference type="Proteomes" id="UP000605970">
    <property type="component" value="Unassembled WGS sequence"/>
</dbReference>
<evidence type="ECO:0000256" key="5">
    <source>
        <dbReference type="PROSITE-ProRule" id="PRU00302"/>
    </source>
</evidence>
<organism evidence="8 9">
    <name type="scientific">Meloidogyne graminicola</name>
    <dbReference type="NCBI Taxonomy" id="189291"/>
    <lineage>
        <taxon>Eukaryota</taxon>
        <taxon>Metazoa</taxon>
        <taxon>Ecdysozoa</taxon>
        <taxon>Nematoda</taxon>
        <taxon>Chromadorea</taxon>
        <taxon>Rhabditida</taxon>
        <taxon>Tylenchina</taxon>
        <taxon>Tylenchomorpha</taxon>
        <taxon>Tylenchoidea</taxon>
        <taxon>Meloidogynidae</taxon>
        <taxon>Meloidogyninae</taxon>
        <taxon>Meloidogyne</taxon>
    </lineage>
</organism>
<keyword evidence="9" id="KW-1185">Reference proteome</keyword>
<keyword evidence="1 5" id="KW-0768">Sushi</keyword>
<keyword evidence="6" id="KW-0812">Transmembrane</keyword>
<comment type="caution">
    <text evidence="5">Lacks conserved residue(s) required for the propagation of feature annotation.</text>
</comment>
<dbReference type="AlphaFoldDB" id="A0A8S9ZC95"/>
<dbReference type="EMBL" id="JABEBT010000147">
    <property type="protein sequence ID" value="KAF7629184.1"/>
    <property type="molecule type" value="Genomic_DNA"/>
</dbReference>
<feature type="domain" description="Sushi" evidence="7">
    <location>
        <begin position="777"/>
        <end position="835"/>
    </location>
</feature>
<keyword evidence="2" id="KW-0677">Repeat</keyword>
<dbReference type="CDD" id="cd00033">
    <property type="entry name" value="CCP"/>
    <property type="match status" value="3"/>
</dbReference>
<keyword evidence="6" id="KW-0472">Membrane</keyword>
<accession>A0A8S9ZC95</accession>
<dbReference type="SMART" id="SM00032">
    <property type="entry name" value="CCP"/>
    <property type="match status" value="5"/>
</dbReference>
<dbReference type="OrthoDB" id="9991441at2759"/>
<dbReference type="InterPro" id="IPR000436">
    <property type="entry name" value="Sushi_SCR_CCP_dom"/>
</dbReference>
<reference evidence="8" key="1">
    <citation type="journal article" date="2020" name="Ecol. Evol.">
        <title>Genome structure and content of the rice root-knot nematode (Meloidogyne graminicola).</title>
        <authorList>
            <person name="Phan N.T."/>
            <person name="Danchin E.G.J."/>
            <person name="Klopp C."/>
            <person name="Perfus-Barbeoch L."/>
            <person name="Kozlowski D.K."/>
            <person name="Koutsovoulos G.D."/>
            <person name="Lopez-Roques C."/>
            <person name="Bouchez O."/>
            <person name="Zahm M."/>
            <person name="Besnard G."/>
            <person name="Bellafiore S."/>
        </authorList>
    </citation>
    <scope>NUCLEOTIDE SEQUENCE</scope>
    <source>
        <strain evidence="8">VN-18</strain>
    </source>
</reference>
<dbReference type="PROSITE" id="PS50923">
    <property type="entry name" value="SUSHI"/>
    <property type="match status" value="4"/>
</dbReference>
<evidence type="ECO:0000256" key="1">
    <source>
        <dbReference type="ARBA" id="ARBA00022659"/>
    </source>
</evidence>
<keyword evidence="4" id="KW-0325">Glycoprotein</keyword>
<proteinExistence type="predicted"/>
<protein>
    <recommendedName>
        <fullName evidence="7">Sushi domain-containing protein</fullName>
    </recommendedName>
</protein>
<feature type="domain" description="Sushi" evidence="7">
    <location>
        <begin position="500"/>
        <end position="580"/>
    </location>
</feature>
<dbReference type="Gene3D" id="2.10.70.10">
    <property type="entry name" value="Complement Module, domain 1"/>
    <property type="match status" value="4"/>
</dbReference>